<organism evidence="4 5">
    <name type="scientific">Tianweitania populi</name>
    <dbReference type="NCBI Taxonomy" id="1607949"/>
    <lineage>
        <taxon>Bacteria</taxon>
        <taxon>Pseudomonadati</taxon>
        <taxon>Pseudomonadota</taxon>
        <taxon>Alphaproteobacteria</taxon>
        <taxon>Hyphomicrobiales</taxon>
        <taxon>Phyllobacteriaceae</taxon>
        <taxon>Tianweitania</taxon>
    </lineage>
</organism>
<comment type="caution">
    <text evidence="4">The sequence shown here is derived from an EMBL/GenBank/DDBJ whole genome shotgun (WGS) entry which is preliminary data.</text>
</comment>
<comment type="similarity">
    <text evidence="3">Belongs to the DegT/DnrJ/EryC1 family.</text>
</comment>
<reference evidence="4" key="1">
    <citation type="journal article" date="2014" name="Int. J. Syst. Evol. Microbiol.">
        <title>Complete genome sequence of Corynebacterium casei LMG S-19264T (=DSM 44701T), isolated from a smear-ripened cheese.</title>
        <authorList>
            <consortium name="US DOE Joint Genome Institute (JGI-PGF)"/>
            <person name="Walter F."/>
            <person name="Albersmeier A."/>
            <person name="Kalinowski J."/>
            <person name="Ruckert C."/>
        </authorList>
    </citation>
    <scope>NUCLEOTIDE SEQUENCE</scope>
    <source>
        <strain evidence="4">KCTC 42249</strain>
    </source>
</reference>
<dbReference type="RefSeq" id="WP_189501189.1">
    <property type="nucleotide sequence ID" value="NZ_BMZQ01000001.1"/>
</dbReference>
<evidence type="ECO:0000313" key="4">
    <source>
        <dbReference type="EMBL" id="GHD06113.1"/>
    </source>
</evidence>
<dbReference type="InterPro" id="IPR015424">
    <property type="entry name" value="PyrdxlP-dep_Trfase"/>
</dbReference>
<dbReference type="Gene3D" id="3.40.640.10">
    <property type="entry name" value="Type I PLP-dependent aspartate aminotransferase-like (Major domain)"/>
    <property type="match status" value="1"/>
</dbReference>
<evidence type="ECO:0000256" key="3">
    <source>
        <dbReference type="RuleBase" id="RU004508"/>
    </source>
</evidence>
<dbReference type="GO" id="GO:0008483">
    <property type="term" value="F:transaminase activity"/>
    <property type="evidence" value="ECO:0007669"/>
    <property type="project" value="UniProtKB-KW"/>
</dbReference>
<keyword evidence="4" id="KW-0808">Transferase</keyword>
<name>A0A8J3DRL2_9HYPH</name>
<evidence type="ECO:0000313" key="5">
    <source>
        <dbReference type="Proteomes" id="UP000630142"/>
    </source>
</evidence>
<dbReference type="AlphaFoldDB" id="A0A8J3DRL2"/>
<reference evidence="4" key="2">
    <citation type="submission" date="2020-09" db="EMBL/GenBank/DDBJ databases">
        <authorList>
            <person name="Sun Q."/>
            <person name="Kim S."/>
        </authorList>
    </citation>
    <scope>NUCLEOTIDE SEQUENCE</scope>
    <source>
        <strain evidence="4">KCTC 42249</strain>
    </source>
</reference>
<dbReference type="PANTHER" id="PTHR30244:SF42">
    <property type="entry name" value="UDP-2-ACETAMIDO-2-DEOXY-3-OXO-D-GLUCURONATE AMINOTRANSFERASE"/>
    <property type="match status" value="1"/>
</dbReference>
<keyword evidence="5" id="KW-1185">Reference proteome</keyword>
<feature type="active site" description="Proton acceptor" evidence="1">
    <location>
        <position position="195"/>
    </location>
</feature>
<evidence type="ECO:0000256" key="1">
    <source>
        <dbReference type="PIRSR" id="PIRSR000390-1"/>
    </source>
</evidence>
<dbReference type="InterPro" id="IPR015422">
    <property type="entry name" value="PyrdxlP-dep_Trfase_small"/>
</dbReference>
<gene>
    <name evidence="4" type="ORF">GCM10016234_03070</name>
</gene>
<dbReference type="PANTHER" id="PTHR30244">
    <property type="entry name" value="TRANSAMINASE"/>
    <property type="match status" value="1"/>
</dbReference>
<sequence>MTNPTIPFIDLATQQKRIRDKVDAAVTKVLDHGQYILGPEVAQLEKEMAAFSGVKHAIACSNGTDALTLCLMAKNVGPGDVVVCPSFTFASTAEVVAQLHATPLFVDIDEDSYNLDPEKLKAALSEAKAAGHNVVGVISVDLFGQPADYDAIEAIVHAAGLWLLCDAAQGYGGVYKGRKVGTIGDFTTTSFFPAKPLGCYGDGGAIYTNDDETADLLRSLLFHGKGSDRYDNVRIGMNGRLDTIQAAVLIEKLAIFPEEIVSRNEVADRYNNGLSNVVKVPRIAEGSTSVWAQYVVRAPGKDRQKILSYLSSRGVPTAVYYPKPLHQQTAYKDYPQASAGLPVSETVAQDVFALPMHPYLDEETQRYIIEQVTEAVRLA</sequence>
<dbReference type="GO" id="GO:0000271">
    <property type="term" value="P:polysaccharide biosynthetic process"/>
    <property type="evidence" value="ECO:0007669"/>
    <property type="project" value="TreeGrafter"/>
</dbReference>
<dbReference type="GO" id="GO:0030170">
    <property type="term" value="F:pyridoxal phosphate binding"/>
    <property type="evidence" value="ECO:0007669"/>
    <property type="project" value="TreeGrafter"/>
</dbReference>
<dbReference type="CDD" id="cd00616">
    <property type="entry name" value="AHBA_syn"/>
    <property type="match status" value="1"/>
</dbReference>
<evidence type="ECO:0000256" key="2">
    <source>
        <dbReference type="PIRSR" id="PIRSR000390-2"/>
    </source>
</evidence>
<dbReference type="Pfam" id="PF01041">
    <property type="entry name" value="DegT_DnrJ_EryC1"/>
    <property type="match status" value="1"/>
</dbReference>
<keyword evidence="4" id="KW-0032">Aminotransferase</keyword>
<dbReference type="PIRSF" id="PIRSF000390">
    <property type="entry name" value="PLP_StrS"/>
    <property type="match status" value="1"/>
</dbReference>
<dbReference type="SUPFAM" id="SSF53383">
    <property type="entry name" value="PLP-dependent transferases"/>
    <property type="match status" value="1"/>
</dbReference>
<dbReference type="InterPro" id="IPR015421">
    <property type="entry name" value="PyrdxlP-dep_Trfase_major"/>
</dbReference>
<keyword evidence="2 3" id="KW-0663">Pyridoxal phosphate</keyword>
<feature type="modified residue" description="N6-(pyridoxal phosphate)lysine" evidence="2">
    <location>
        <position position="195"/>
    </location>
</feature>
<dbReference type="EMBL" id="BMZQ01000001">
    <property type="protein sequence ID" value="GHD06113.1"/>
    <property type="molecule type" value="Genomic_DNA"/>
</dbReference>
<protein>
    <submittedName>
        <fullName evidence="4">Aminotransferase DegT</fullName>
    </submittedName>
</protein>
<accession>A0A8J3DRL2</accession>
<dbReference type="InterPro" id="IPR000653">
    <property type="entry name" value="DegT/StrS_aminotransferase"/>
</dbReference>
<dbReference type="Gene3D" id="3.90.1150.10">
    <property type="entry name" value="Aspartate Aminotransferase, domain 1"/>
    <property type="match status" value="1"/>
</dbReference>
<proteinExistence type="inferred from homology"/>
<dbReference type="Proteomes" id="UP000630142">
    <property type="component" value="Unassembled WGS sequence"/>
</dbReference>